<dbReference type="HOGENOM" id="CLU_2161004_0_0_1"/>
<dbReference type="InterPro" id="IPR016181">
    <property type="entry name" value="Acyl_CoA_acyltransferase"/>
</dbReference>
<protein>
    <submittedName>
        <fullName evidence="2">GM16970</fullName>
    </submittedName>
</protein>
<dbReference type="CDD" id="cd04301">
    <property type="entry name" value="NAT_SF"/>
    <property type="match status" value="1"/>
</dbReference>
<dbReference type="SUPFAM" id="SSF55729">
    <property type="entry name" value="Acyl-CoA N-acyltransferases (Nat)"/>
    <property type="match status" value="1"/>
</dbReference>
<organism evidence="3">
    <name type="scientific">Drosophila sechellia</name>
    <name type="common">Fruit fly</name>
    <dbReference type="NCBI Taxonomy" id="7238"/>
    <lineage>
        <taxon>Eukaryota</taxon>
        <taxon>Metazoa</taxon>
        <taxon>Ecdysozoa</taxon>
        <taxon>Arthropoda</taxon>
        <taxon>Hexapoda</taxon>
        <taxon>Insecta</taxon>
        <taxon>Pterygota</taxon>
        <taxon>Neoptera</taxon>
        <taxon>Endopterygota</taxon>
        <taxon>Diptera</taxon>
        <taxon>Brachycera</taxon>
        <taxon>Muscomorpha</taxon>
        <taxon>Ephydroidea</taxon>
        <taxon>Drosophilidae</taxon>
        <taxon>Drosophila</taxon>
        <taxon>Sophophora</taxon>
    </lineage>
</organism>
<accession>B4I622</accession>
<dbReference type="AlphaFoldDB" id="B4I622"/>
<evidence type="ECO:0000259" key="1">
    <source>
        <dbReference type="Pfam" id="PF00583"/>
    </source>
</evidence>
<dbReference type="InterPro" id="IPR000182">
    <property type="entry name" value="GNAT_dom"/>
</dbReference>
<feature type="domain" description="N-acetyltransferase" evidence="1">
    <location>
        <begin position="38"/>
        <end position="69"/>
    </location>
</feature>
<dbReference type="EMBL" id="CH480822">
    <property type="protein sequence ID" value="EDW55828.1"/>
    <property type="molecule type" value="Genomic_DNA"/>
</dbReference>
<gene>
    <name evidence="2" type="primary">Dsec\GM16970</name>
    <name evidence="2" type="ORF">Dsec_GM16970</name>
</gene>
<dbReference type="GO" id="GO:0016747">
    <property type="term" value="F:acyltransferase activity, transferring groups other than amino-acyl groups"/>
    <property type="evidence" value="ECO:0007669"/>
    <property type="project" value="InterPro"/>
</dbReference>
<dbReference type="Pfam" id="PF00583">
    <property type="entry name" value="Acetyltransf_1"/>
    <property type="match status" value="1"/>
</dbReference>
<dbReference type="KEGG" id="dse:6614763"/>
<name>B4I622_DROSE</name>
<dbReference type="PhylomeDB" id="B4I622"/>
<evidence type="ECO:0000313" key="2">
    <source>
        <dbReference type="EMBL" id="EDW55828.1"/>
    </source>
</evidence>
<dbReference type="Proteomes" id="UP000001292">
    <property type="component" value="Unassembled WGS sequence"/>
</dbReference>
<keyword evidence="3" id="KW-1185">Reference proteome</keyword>
<dbReference type="Gene3D" id="3.40.630.30">
    <property type="match status" value="1"/>
</dbReference>
<sequence length="111" mass="12566">MEQNFWARICIMLSKIEREAKLFERFGISKLLYSHITSVDASMRGKGLGSRLAATLMEVGRAKGFPAMVDEVRPSAVLRRLQGRSRTTDIYTRRTTHYGSSYGHQTVIINA</sequence>
<reference evidence="2 3" key="1">
    <citation type="journal article" date="2007" name="Nature">
        <title>Evolution of genes and genomes on the Drosophila phylogeny.</title>
        <authorList>
            <consortium name="Drosophila 12 Genomes Consortium"/>
            <person name="Clark A.G."/>
            <person name="Eisen M.B."/>
            <person name="Smith D.R."/>
            <person name="Bergman C.M."/>
            <person name="Oliver B."/>
            <person name="Markow T.A."/>
            <person name="Kaufman T.C."/>
            <person name="Kellis M."/>
            <person name="Gelbart W."/>
            <person name="Iyer V.N."/>
            <person name="Pollard D.A."/>
            <person name="Sackton T.B."/>
            <person name="Larracuente A.M."/>
            <person name="Singh N.D."/>
            <person name="Abad J.P."/>
            <person name="Abt D.N."/>
            <person name="Adryan B."/>
            <person name="Aguade M."/>
            <person name="Akashi H."/>
            <person name="Anderson W.W."/>
            <person name="Aquadro C.F."/>
            <person name="Ardell D.H."/>
            <person name="Arguello R."/>
            <person name="Artieri C.G."/>
            <person name="Barbash D.A."/>
            <person name="Barker D."/>
            <person name="Barsanti P."/>
            <person name="Batterham P."/>
            <person name="Batzoglou S."/>
            <person name="Begun D."/>
            <person name="Bhutkar A."/>
            <person name="Blanco E."/>
            <person name="Bosak S.A."/>
            <person name="Bradley R.K."/>
            <person name="Brand A.D."/>
            <person name="Brent M.R."/>
            <person name="Brooks A.N."/>
            <person name="Brown R.H."/>
            <person name="Butlin R.K."/>
            <person name="Caggese C."/>
            <person name="Calvi B.R."/>
            <person name="Bernardo de Carvalho A."/>
            <person name="Caspi A."/>
            <person name="Castrezana S."/>
            <person name="Celniker S.E."/>
            <person name="Chang J.L."/>
            <person name="Chapple C."/>
            <person name="Chatterji S."/>
            <person name="Chinwalla A."/>
            <person name="Civetta A."/>
            <person name="Clifton S.W."/>
            <person name="Comeron J.M."/>
            <person name="Costello J.C."/>
            <person name="Coyne J.A."/>
            <person name="Daub J."/>
            <person name="David R.G."/>
            <person name="Delcher A.L."/>
            <person name="Delehaunty K."/>
            <person name="Do C.B."/>
            <person name="Ebling H."/>
            <person name="Edwards K."/>
            <person name="Eickbush T."/>
            <person name="Evans J.D."/>
            <person name="Filipski A."/>
            <person name="Findeiss S."/>
            <person name="Freyhult E."/>
            <person name="Fulton L."/>
            <person name="Fulton R."/>
            <person name="Garcia A.C."/>
            <person name="Gardiner A."/>
            <person name="Garfield D.A."/>
            <person name="Garvin B.E."/>
            <person name="Gibson G."/>
            <person name="Gilbert D."/>
            <person name="Gnerre S."/>
            <person name="Godfrey J."/>
            <person name="Good R."/>
            <person name="Gotea V."/>
            <person name="Gravely B."/>
            <person name="Greenberg A.J."/>
            <person name="Griffiths-Jones S."/>
            <person name="Gross S."/>
            <person name="Guigo R."/>
            <person name="Gustafson E.A."/>
            <person name="Haerty W."/>
            <person name="Hahn M.W."/>
            <person name="Halligan D.L."/>
            <person name="Halpern A.L."/>
            <person name="Halter G.M."/>
            <person name="Han M.V."/>
            <person name="Heger A."/>
            <person name="Hillier L."/>
            <person name="Hinrichs A.S."/>
            <person name="Holmes I."/>
            <person name="Hoskins R.A."/>
            <person name="Hubisz M.J."/>
            <person name="Hultmark D."/>
            <person name="Huntley M.A."/>
            <person name="Jaffe D.B."/>
            <person name="Jagadeeshan S."/>
            <person name="Jeck W.R."/>
            <person name="Johnson J."/>
            <person name="Jones C.D."/>
            <person name="Jordan W.C."/>
            <person name="Karpen G.H."/>
            <person name="Kataoka E."/>
            <person name="Keightley P.D."/>
            <person name="Kheradpour P."/>
            <person name="Kirkness E.F."/>
            <person name="Koerich L.B."/>
            <person name="Kristiansen K."/>
            <person name="Kudrna D."/>
            <person name="Kulathinal R.J."/>
            <person name="Kumar S."/>
            <person name="Kwok R."/>
            <person name="Lander E."/>
            <person name="Langley C.H."/>
            <person name="Lapoint R."/>
            <person name="Lazzaro B.P."/>
            <person name="Lee S.J."/>
            <person name="Levesque L."/>
            <person name="Li R."/>
            <person name="Lin C.F."/>
            <person name="Lin M.F."/>
            <person name="Lindblad-Toh K."/>
            <person name="Llopart A."/>
            <person name="Long M."/>
            <person name="Low L."/>
            <person name="Lozovsky E."/>
            <person name="Lu J."/>
            <person name="Luo M."/>
            <person name="Machado C.A."/>
            <person name="Makalowski W."/>
            <person name="Marzo M."/>
            <person name="Matsuda M."/>
            <person name="Matzkin L."/>
            <person name="McAllister B."/>
            <person name="McBride C.S."/>
            <person name="McKernan B."/>
            <person name="McKernan K."/>
            <person name="Mendez-Lago M."/>
            <person name="Minx P."/>
            <person name="Mollenhauer M.U."/>
            <person name="Montooth K."/>
            <person name="Mount S.M."/>
            <person name="Mu X."/>
            <person name="Myers E."/>
            <person name="Negre B."/>
            <person name="Newfeld S."/>
            <person name="Nielsen R."/>
            <person name="Noor M.A."/>
            <person name="O'Grady P."/>
            <person name="Pachter L."/>
            <person name="Papaceit M."/>
            <person name="Parisi M.J."/>
            <person name="Parisi M."/>
            <person name="Parts L."/>
            <person name="Pedersen J.S."/>
            <person name="Pesole G."/>
            <person name="Phillippy A.M."/>
            <person name="Ponting C.P."/>
            <person name="Pop M."/>
            <person name="Porcelli D."/>
            <person name="Powell J.R."/>
            <person name="Prohaska S."/>
            <person name="Pruitt K."/>
            <person name="Puig M."/>
            <person name="Quesneville H."/>
            <person name="Ram K.R."/>
            <person name="Rand D."/>
            <person name="Rasmussen M.D."/>
            <person name="Reed L.K."/>
            <person name="Reenan R."/>
            <person name="Reily A."/>
            <person name="Remington K.A."/>
            <person name="Rieger T.T."/>
            <person name="Ritchie M.G."/>
            <person name="Robin C."/>
            <person name="Rogers Y.H."/>
            <person name="Rohde C."/>
            <person name="Rozas J."/>
            <person name="Rubenfield M.J."/>
            <person name="Ruiz A."/>
            <person name="Russo S."/>
            <person name="Salzberg S.L."/>
            <person name="Sanchez-Gracia A."/>
            <person name="Saranga D.J."/>
            <person name="Sato H."/>
            <person name="Schaeffer S.W."/>
            <person name="Schatz M.C."/>
            <person name="Schlenke T."/>
            <person name="Schwartz R."/>
            <person name="Segarra C."/>
            <person name="Singh R.S."/>
            <person name="Sirot L."/>
            <person name="Sirota M."/>
            <person name="Sisneros N.B."/>
            <person name="Smith C.D."/>
            <person name="Smith T.F."/>
            <person name="Spieth J."/>
            <person name="Stage D.E."/>
            <person name="Stark A."/>
            <person name="Stephan W."/>
            <person name="Strausberg R.L."/>
            <person name="Strempel S."/>
            <person name="Sturgill D."/>
            <person name="Sutton G."/>
            <person name="Sutton G.G."/>
            <person name="Tao W."/>
            <person name="Teichmann S."/>
            <person name="Tobari Y.N."/>
            <person name="Tomimura Y."/>
            <person name="Tsolas J.M."/>
            <person name="Valente V.L."/>
            <person name="Venter E."/>
            <person name="Venter J.C."/>
            <person name="Vicario S."/>
            <person name="Vieira F.G."/>
            <person name="Vilella A.J."/>
            <person name="Villasante A."/>
            <person name="Walenz B."/>
            <person name="Wang J."/>
            <person name="Wasserman M."/>
            <person name="Watts T."/>
            <person name="Wilson D."/>
            <person name="Wilson R.K."/>
            <person name="Wing R.A."/>
            <person name="Wolfner M.F."/>
            <person name="Wong A."/>
            <person name="Wong G.K."/>
            <person name="Wu C.I."/>
            <person name="Wu G."/>
            <person name="Yamamoto D."/>
            <person name="Yang H.P."/>
            <person name="Yang S.P."/>
            <person name="Yorke J.A."/>
            <person name="Yoshida K."/>
            <person name="Zdobnov E."/>
            <person name="Zhang P."/>
            <person name="Zhang Y."/>
            <person name="Zimin A.V."/>
            <person name="Baldwin J."/>
            <person name="Abdouelleil A."/>
            <person name="Abdulkadir J."/>
            <person name="Abebe A."/>
            <person name="Abera B."/>
            <person name="Abreu J."/>
            <person name="Acer S.C."/>
            <person name="Aftuck L."/>
            <person name="Alexander A."/>
            <person name="An P."/>
            <person name="Anderson E."/>
            <person name="Anderson S."/>
            <person name="Arachi H."/>
            <person name="Azer M."/>
            <person name="Bachantsang P."/>
            <person name="Barry A."/>
            <person name="Bayul T."/>
            <person name="Berlin A."/>
            <person name="Bessette D."/>
            <person name="Bloom T."/>
            <person name="Blye J."/>
            <person name="Boguslavskiy L."/>
            <person name="Bonnet C."/>
            <person name="Boukhgalter B."/>
            <person name="Bourzgui I."/>
            <person name="Brown A."/>
            <person name="Cahill P."/>
            <person name="Channer S."/>
            <person name="Cheshatsang Y."/>
            <person name="Chuda L."/>
            <person name="Citroen M."/>
            <person name="Collymore A."/>
            <person name="Cooke P."/>
            <person name="Costello M."/>
            <person name="D'Aco K."/>
            <person name="Daza R."/>
            <person name="De Haan G."/>
            <person name="DeGray S."/>
            <person name="DeMaso C."/>
            <person name="Dhargay N."/>
            <person name="Dooley K."/>
            <person name="Dooley E."/>
            <person name="Doricent M."/>
            <person name="Dorje P."/>
            <person name="Dorjee K."/>
            <person name="Dupes A."/>
            <person name="Elong R."/>
            <person name="Falk J."/>
            <person name="Farina A."/>
            <person name="Faro S."/>
            <person name="Ferguson D."/>
            <person name="Fisher S."/>
            <person name="Foley C.D."/>
            <person name="Franke A."/>
            <person name="Friedrich D."/>
            <person name="Gadbois L."/>
            <person name="Gearin G."/>
            <person name="Gearin C.R."/>
            <person name="Giannoukos G."/>
            <person name="Goode T."/>
            <person name="Graham J."/>
            <person name="Grandbois E."/>
            <person name="Grewal S."/>
            <person name="Gyaltsen K."/>
            <person name="Hafez N."/>
            <person name="Hagos B."/>
            <person name="Hall J."/>
            <person name="Henson C."/>
            <person name="Hollinger A."/>
            <person name="Honan T."/>
            <person name="Huard M.D."/>
            <person name="Hughes L."/>
            <person name="Hurhula B."/>
            <person name="Husby M.E."/>
            <person name="Kamat A."/>
            <person name="Kanga B."/>
            <person name="Kashin S."/>
            <person name="Khazanovich D."/>
            <person name="Kisner P."/>
            <person name="Lance K."/>
            <person name="Lara M."/>
            <person name="Lee W."/>
            <person name="Lennon N."/>
            <person name="Letendre F."/>
            <person name="LeVine R."/>
            <person name="Lipovsky A."/>
            <person name="Liu X."/>
            <person name="Liu J."/>
            <person name="Liu S."/>
            <person name="Lokyitsang T."/>
            <person name="Lokyitsang Y."/>
            <person name="Lubonja R."/>
            <person name="Lui A."/>
            <person name="MacDonald P."/>
            <person name="Magnisalis V."/>
            <person name="Maru K."/>
            <person name="Matthews C."/>
            <person name="McCusker W."/>
            <person name="McDonough S."/>
            <person name="Mehta T."/>
            <person name="Meldrim J."/>
            <person name="Meneus L."/>
            <person name="Mihai O."/>
            <person name="Mihalev A."/>
            <person name="Mihova T."/>
            <person name="Mittelman R."/>
            <person name="Mlenga V."/>
            <person name="Montmayeur A."/>
            <person name="Mulrain L."/>
            <person name="Navidi A."/>
            <person name="Naylor J."/>
            <person name="Negash T."/>
            <person name="Nguyen T."/>
            <person name="Nguyen N."/>
            <person name="Nicol R."/>
            <person name="Norbu C."/>
            <person name="Norbu N."/>
            <person name="Novod N."/>
            <person name="O'Neill B."/>
            <person name="Osman S."/>
            <person name="Markiewicz E."/>
            <person name="Oyono O.L."/>
            <person name="Patti C."/>
            <person name="Phunkhang P."/>
            <person name="Pierre F."/>
            <person name="Priest M."/>
            <person name="Raghuraman S."/>
            <person name="Rege F."/>
            <person name="Reyes R."/>
            <person name="Rise C."/>
            <person name="Rogov P."/>
            <person name="Ross K."/>
            <person name="Ryan E."/>
            <person name="Settipalli S."/>
            <person name="Shea T."/>
            <person name="Sherpa N."/>
            <person name="Shi L."/>
            <person name="Shih D."/>
            <person name="Sparrow T."/>
            <person name="Spaulding J."/>
            <person name="Stalker J."/>
            <person name="Stange-Thomann N."/>
            <person name="Stavropoulos S."/>
            <person name="Stone C."/>
            <person name="Strader C."/>
            <person name="Tesfaye S."/>
            <person name="Thomson T."/>
            <person name="Thoulutsang Y."/>
            <person name="Thoulutsang D."/>
            <person name="Topham K."/>
            <person name="Topping I."/>
            <person name="Tsamla T."/>
            <person name="Vassiliev H."/>
            <person name="Vo A."/>
            <person name="Wangchuk T."/>
            <person name="Wangdi T."/>
            <person name="Weiand M."/>
            <person name="Wilkinson J."/>
            <person name="Wilson A."/>
            <person name="Yadav S."/>
            <person name="Young G."/>
            <person name="Yu Q."/>
            <person name="Zembek L."/>
            <person name="Zhong D."/>
            <person name="Zimmer A."/>
            <person name="Zwirko Z."/>
            <person name="Jaffe D.B."/>
            <person name="Alvarez P."/>
            <person name="Brockman W."/>
            <person name="Butler J."/>
            <person name="Chin C."/>
            <person name="Gnerre S."/>
            <person name="Grabherr M."/>
            <person name="Kleber M."/>
            <person name="Mauceli E."/>
            <person name="MacCallum I."/>
        </authorList>
    </citation>
    <scope>NUCLEOTIDE SEQUENCE [LARGE SCALE GENOMIC DNA]</scope>
    <source>
        <strain evidence="3">Rob3c / Tucson 14021-0248.25</strain>
    </source>
</reference>
<dbReference type="SMR" id="B4I622"/>
<proteinExistence type="predicted"/>
<evidence type="ECO:0000313" key="3">
    <source>
        <dbReference type="Proteomes" id="UP000001292"/>
    </source>
</evidence>